<gene>
    <name evidence="2" type="ORF">QBC47DRAFT_393540</name>
</gene>
<dbReference type="AlphaFoldDB" id="A0AAJ0B351"/>
<evidence type="ECO:0000313" key="2">
    <source>
        <dbReference type="EMBL" id="KAK1750781.1"/>
    </source>
</evidence>
<dbReference type="EMBL" id="MU839845">
    <property type="protein sequence ID" value="KAK1750781.1"/>
    <property type="molecule type" value="Genomic_DNA"/>
</dbReference>
<accession>A0AAJ0B351</accession>
<dbReference type="Proteomes" id="UP001239445">
    <property type="component" value="Unassembled WGS sequence"/>
</dbReference>
<keyword evidence="1" id="KW-0732">Signal</keyword>
<protein>
    <recommendedName>
        <fullName evidence="4">Extracellular membrane protein CFEM domain-containing protein</fullName>
    </recommendedName>
</protein>
<evidence type="ECO:0008006" key="4">
    <source>
        <dbReference type="Google" id="ProtNLM"/>
    </source>
</evidence>
<evidence type="ECO:0000256" key="1">
    <source>
        <dbReference type="SAM" id="SignalP"/>
    </source>
</evidence>
<keyword evidence="3" id="KW-1185">Reference proteome</keyword>
<name>A0AAJ0B351_9PEZI</name>
<dbReference type="PROSITE" id="PS51257">
    <property type="entry name" value="PROKAR_LIPOPROTEIN"/>
    <property type="match status" value="1"/>
</dbReference>
<reference evidence="2" key="1">
    <citation type="submission" date="2023-06" db="EMBL/GenBank/DDBJ databases">
        <title>Genome-scale phylogeny and comparative genomics of the fungal order Sordariales.</title>
        <authorList>
            <consortium name="Lawrence Berkeley National Laboratory"/>
            <person name="Hensen N."/>
            <person name="Bonometti L."/>
            <person name="Westerberg I."/>
            <person name="Brannstrom I.O."/>
            <person name="Guillou S."/>
            <person name="Cros-Aarteil S."/>
            <person name="Calhoun S."/>
            <person name="Haridas S."/>
            <person name="Kuo A."/>
            <person name="Mondo S."/>
            <person name="Pangilinan J."/>
            <person name="Riley R."/>
            <person name="Labutti K."/>
            <person name="Andreopoulos B."/>
            <person name="Lipzen A."/>
            <person name="Chen C."/>
            <person name="Yanf M."/>
            <person name="Daum C."/>
            <person name="Ng V."/>
            <person name="Clum A."/>
            <person name="Steindorff A."/>
            <person name="Ohm R."/>
            <person name="Martin F."/>
            <person name="Silar P."/>
            <person name="Natvig D."/>
            <person name="Lalanne C."/>
            <person name="Gautier V."/>
            <person name="Ament-Velasquez S.L."/>
            <person name="Kruys A."/>
            <person name="Hutchinson M.I."/>
            <person name="Powell A.J."/>
            <person name="Barry K."/>
            <person name="Miller A.N."/>
            <person name="Grigoriev I.V."/>
            <person name="Debuchy R."/>
            <person name="Gladieux P."/>
            <person name="Thoren M.H."/>
            <person name="Johannesson H."/>
        </authorList>
    </citation>
    <scope>NUCLEOTIDE SEQUENCE</scope>
    <source>
        <strain evidence="2">PSN4</strain>
    </source>
</reference>
<evidence type="ECO:0000313" key="3">
    <source>
        <dbReference type="Proteomes" id="UP001239445"/>
    </source>
</evidence>
<sequence length="226" mass="24554">MNRYLALVHILAATAMAVTTFSQSCQAGSDVTTFPACNAYLSSGDACSTVLDRPGKEKCLCNQRYLDSVYGCENELRLCFRSDELTNEMESVLIAWSSLCTGTARTFTPTTPPAASFSAYPDQFCQDIKSACFTAESLLDECITYAGDTTTESWSSCTCRSSILRLDYTCEYMGNKTCLGIGATLSSVWGYMTCDNFASVIGTGLVSLEYSCCEDRNEADTVGSRM</sequence>
<feature type="signal peptide" evidence="1">
    <location>
        <begin position="1"/>
        <end position="17"/>
    </location>
</feature>
<feature type="chain" id="PRO_5042482521" description="Extracellular membrane protein CFEM domain-containing protein" evidence="1">
    <location>
        <begin position="18"/>
        <end position="226"/>
    </location>
</feature>
<organism evidence="2 3">
    <name type="scientific">Echria macrotheca</name>
    <dbReference type="NCBI Taxonomy" id="438768"/>
    <lineage>
        <taxon>Eukaryota</taxon>
        <taxon>Fungi</taxon>
        <taxon>Dikarya</taxon>
        <taxon>Ascomycota</taxon>
        <taxon>Pezizomycotina</taxon>
        <taxon>Sordariomycetes</taxon>
        <taxon>Sordariomycetidae</taxon>
        <taxon>Sordariales</taxon>
        <taxon>Schizotheciaceae</taxon>
        <taxon>Echria</taxon>
    </lineage>
</organism>
<proteinExistence type="predicted"/>
<comment type="caution">
    <text evidence="2">The sequence shown here is derived from an EMBL/GenBank/DDBJ whole genome shotgun (WGS) entry which is preliminary data.</text>
</comment>